<protein>
    <submittedName>
        <fullName evidence="1">Uncharacterized protein</fullName>
    </submittedName>
</protein>
<dbReference type="Proteomes" id="UP000245207">
    <property type="component" value="Unassembled WGS sequence"/>
</dbReference>
<dbReference type="EMBL" id="PKPP01001005">
    <property type="protein sequence ID" value="PWA86545.1"/>
    <property type="molecule type" value="Genomic_DNA"/>
</dbReference>
<dbReference type="AlphaFoldDB" id="A0A2U1PLB1"/>
<dbReference type="PANTHER" id="PTHR47871">
    <property type="entry name" value="NAC DOMAIN-CONTAINING PROTEIN 8"/>
    <property type="match status" value="1"/>
</dbReference>
<evidence type="ECO:0000313" key="2">
    <source>
        <dbReference type="Proteomes" id="UP000245207"/>
    </source>
</evidence>
<dbReference type="PANTHER" id="PTHR47871:SF2">
    <property type="entry name" value="OS03G0221300 PROTEIN"/>
    <property type="match status" value="1"/>
</dbReference>
<comment type="caution">
    <text evidence="1">The sequence shown here is derived from an EMBL/GenBank/DDBJ whole genome shotgun (WGS) entry which is preliminary data.</text>
</comment>
<accession>A0A2U1PLB1</accession>
<dbReference type="OrthoDB" id="3355217at2759"/>
<dbReference type="InterPro" id="IPR018200">
    <property type="entry name" value="USP_CS"/>
</dbReference>
<reference evidence="1 2" key="1">
    <citation type="journal article" date="2018" name="Mol. Plant">
        <title>The genome of Artemisia annua provides insight into the evolution of Asteraceae family and artemisinin biosynthesis.</title>
        <authorList>
            <person name="Shen Q."/>
            <person name="Zhang L."/>
            <person name="Liao Z."/>
            <person name="Wang S."/>
            <person name="Yan T."/>
            <person name="Shi P."/>
            <person name="Liu M."/>
            <person name="Fu X."/>
            <person name="Pan Q."/>
            <person name="Wang Y."/>
            <person name="Lv Z."/>
            <person name="Lu X."/>
            <person name="Zhang F."/>
            <person name="Jiang W."/>
            <person name="Ma Y."/>
            <person name="Chen M."/>
            <person name="Hao X."/>
            <person name="Li L."/>
            <person name="Tang Y."/>
            <person name="Lv G."/>
            <person name="Zhou Y."/>
            <person name="Sun X."/>
            <person name="Brodelius P.E."/>
            <person name="Rose J.K.C."/>
            <person name="Tang K."/>
        </authorList>
    </citation>
    <scope>NUCLEOTIDE SEQUENCE [LARGE SCALE GENOMIC DNA]</scope>
    <source>
        <strain evidence="2">cv. Huhao1</strain>
        <tissue evidence="1">Leaf</tissue>
    </source>
</reference>
<name>A0A2U1PLB1_ARTAN</name>
<sequence length="518" mass="59222">MVRKKELNRNMNLIINLIMLSVRMCENRTTTTQIETPVNQFKKTRGHHIFVDSKLLEPNRVSDFRICLWGCLLRLQADKPKAYKMFDEADNGVFTNQKQSDCAGGGDIVCATYNAVQEPRFYKEGQMIRSASYHRRGLIAHRDGSDTMDGLYKWEEHQLSYKGSRGGKTMCISTCADNQNLPDASIQTQLGVMKHFKMSRFNDIHNYTSIHTFVLTKFIQHQVRLRLMFGMIGHKVKHKYWILDIGLGTLLNYCDRVVHDRKNENYTSESISTIGELLTHGHNGRIFTWINRLIAIYFVCRSDERAILLLQQQMVTYCVGGGDIVCATYNVVQEPRFYKEGQMTRSASCYRRGLIAHRDGSDTMDGLCKWEEHQLSYKGSRGGKTMCIITCADNQNLPDASVRSLKFCALLRLLIHIPSKRNSCYKFQLYGISNHCGGMVGGHYIDFVQVLSKVCQVHLKDPEFSDVEWMKVGIQNAIGLGLKSFENTKQLSTHLPKHLPSYKMADHAIGHNHELVDA</sequence>
<proteinExistence type="predicted"/>
<dbReference type="GO" id="GO:0004843">
    <property type="term" value="F:cysteine-type deubiquitinase activity"/>
    <property type="evidence" value="ECO:0007669"/>
    <property type="project" value="InterPro"/>
</dbReference>
<gene>
    <name evidence="1" type="ORF">CTI12_AA139290</name>
</gene>
<evidence type="ECO:0000313" key="1">
    <source>
        <dbReference type="EMBL" id="PWA86545.1"/>
    </source>
</evidence>
<keyword evidence="2" id="KW-1185">Reference proteome</keyword>
<dbReference type="STRING" id="35608.A0A2U1PLB1"/>
<dbReference type="PROSITE" id="PS00973">
    <property type="entry name" value="USP_2"/>
    <property type="match status" value="1"/>
</dbReference>
<organism evidence="1 2">
    <name type="scientific">Artemisia annua</name>
    <name type="common">Sweet wormwood</name>
    <dbReference type="NCBI Taxonomy" id="35608"/>
    <lineage>
        <taxon>Eukaryota</taxon>
        <taxon>Viridiplantae</taxon>
        <taxon>Streptophyta</taxon>
        <taxon>Embryophyta</taxon>
        <taxon>Tracheophyta</taxon>
        <taxon>Spermatophyta</taxon>
        <taxon>Magnoliopsida</taxon>
        <taxon>eudicotyledons</taxon>
        <taxon>Gunneridae</taxon>
        <taxon>Pentapetalae</taxon>
        <taxon>asterids</taxon>
        <taxon>campanulids</taxon>
        <taxon>Asterales</taxon>
        <taxon>Asteraceae</taxon>
        <taxon>Asteroideae</taxon>
        <taxon>Anthemideae</taxon>
        <taxon>Artemisiinae</taxon>
        <taxon>Artemisia</taxon>
    </lineage>
</organism>